<accession>A0ABT6DN33</accession>
<keyword evidence="2" id="KW-0813">Transport</keyword>
<feature type="transmembrane region" description="Helical" evidence="9">
    <location>
        <begin position="5"/>
        <end position="23"/>
    </location>
</feature>
<feature type="transmembrane region" description="Helical" evidence="9">
    <location>
        <begin position="57"/>
        <end position="78"/>
    </location>
</feature>
<comment type="similarity">
    <text evidence="7 8">Belongs to the drug/metabolite transporter (DMT) superfamily. Small multidrug resistance (SMR) (TC 2.A.7.1) family.</text>
</comment>
<dbReference type="PANTHER" id="PTHR30561:SF1">
    <property type="entry name" value="MULTIDRUG TRANSPORTER EMRE"/>
    <property type="match status" value="1"/>
</dbReference>
<proteinExistence type="inferred from homology"/>
<name>A0ABT6DN33_9BACT</name>
<evidence type="ECO:0000256" key="5">
    <source>
        <dbReference type="ARBA" id="ARBA00022989"/>
    </source>
</evidence>
<dbReference type="Gene3D" id="1.10.3730.20">
    <property type="match status" value="1"/>
</dbReference>
<evidence type="ECO:0000313" key="10">
    <source>
        <dbReference type="EMBL" id="MDG0818294.1"/>
    </source>
</evidence>
<evidence type="ECO:0000256" key="8">
    <source>
        <dbReference type="RuleBase" id="RU003942"/>
    </source>
</evidence>
<keyword evidence="5 9" id="KW-1133">Transmembrane helix</keyword>
<feature type="transmembrane region" description="Helical" evidence="9">
    <location>
        <begin position="29"/>
        <end position="50"/>
    </location>
</feature>
<dbReference type="RefSeq" id="WP_277579769.1">
    <property type="nucleotide sequence ID" value="NZ_JANRMI010000007.1"/>
</dbReference>
<dbReference type="Pfam" id="PF00893">
    <property type="entry name" value="Multi_Drug_Res"/>
    <property type="match status" value="1"/>
</dbReference>
<evidence type="ECO:0000256" key="9">
    <source>
        <dbReference type="SAM" id="Phobius"/>
    </source>
</evidence>
<keyword evidence="3" id="KW-1003">Cell membrane</keyword>
<keyword evidence="4 8" id="KW-0812">Transmembrane</keyword>
<feature type="transmembrane region" description="Helical" evidence="9">
    <location>
        <begin position="84"/>
        <end position="102"/>
    </location>
</feature>
<gene>
    <name evidence="10" type="ORF">NWE73_18070</name>
</gene>
<keyword evidence="6 9" id="KW-0472">Membrane</keyword>
<dbReference type="InterPro" id="IPR045324">
    <property type="entry name" value="Small_multidrug_res"/>
</dbReference>
<keyword evidence="11" id="KW-1185">Reference proteome</keyword>
<comment type="subcellular location">
    <subcellularLocation>
        <location evidence="1 8">Cell membrane</location>
        <topology evidence="1 8">Multi-pass membrane protein</topology>
    </subcellularLocation>
</comment>
<dbReference type="EMBL" id="JANRMI010000007">
    <property type="protein sequence ID" value="MDG0818294.1"/>
    <property type="molecule type" value="Genomic_DNA"/>
</dbReference>
<evidence type="ECO:0000256" key="7">
    <source>
        <dbReference type="ARBA" id="ARBA00038032"/>
    </source>
</evidence>
<dbReference type="InterPro" id="IPR037185">
    <property type="entry name" value="EmrE-like"/>
</dbReference>
<evidence type="ECO:0000256" key="2">
    <source>
        <dbReference type="ARBA" id="ARBA00022448"/>
    </source>
</evidence>
<evidence type="ECO:0000256" key="6">
    <source>
        <dbReference type="ARBA" id="ARBA00023136"/>
    </source>
</evidence>
<organism evidence="10 11">
    <name type="scientific">Bdellovibrio svalbardensis</name>
    <dbReference type="NCBI Taxonomy" id="2972972"/>
    <lineage>
        <taxon>Bacteria</taxon>
        <taxon>Pseudomonadati</taxon>
        <taxon>Bdellovibrionota</taxon>
        <taxon>Bdellovibrionia</taxon>
        <taxon>Bdellovibrionales</taxon>
        <taxon>Pseudobdellovibrionaceae</taxon>
        <taxon>Bdellovibrio</taxon>
    </lineage>
</organism>
<reference evidence="10" key="1">
    <citation type="submission" date="2022-08" db="EMBL/GenBank/DDBJ databases">
        <title>Novel Bdellovibrio Species Isolated from Svalbard: Designation Bdellovibrio svalbardensis.</title>
        <authorList>
            <person name="Mitchell R.J."/>
            <person name="Choi S.Y."/>
        </authorList>
    </citation>
    <scope>NUCLEOTIDE SEQUENCE</scope>
    <source>
        <strain evidence="10">PAP01</strain>
    </source>
</reference>
<protein>
    <submittedName>
        <fullName evidence="10">Multidrug efflux SMR transporter</fullName>
    </submittedName>
</protein>
<evidence type="ECO:0000313" key="11">
    <source>
        <dbReference type="Proteomes" id="UP001152321"/>
    </source>
</evidence>
<sequence>MAYVYLAAAIIFEILGTISMKYAEGFTKVVPSILMIVCSGICFVCLTVALKTLPVSIVYAIWAGVGTAIMAVVGLLIFNEPLPLQKVMATSLIILGVVMLNFSGQQSPQSKEQVAEAENLKELKRIPAANATVPAQRAPLVDRNSG</sequence>
<dbReference type="SUPFAM" id="SSF103481">
    <property type="entry name" value="Multidrug resistance efflux transporter EmrE"/>
    <property type="match status" value="1"/>
</dbReference>
<dbReference type="InterPro" id="IPR000390">
    <property type="entry name" value="Small_drug/metabolite_transptr"/>
</dbReference>
<evidence type="ECO:0000256" key="3">
    <source>
        <dbReference type="ARBA" id="ARBA00022475"/>
    </source>
</evidence>
<evidence type="ECO:0000256" key="4">
    <source>
        <dbReference type="ARBA" id="ARBA00022692"/>
    </source>
</evidence>
<comment type="caution">
    <text evidence="10">The sequence shown here is derived from an EMBL/GenBank/DDBJ whole genome shotgun (WGS) entry which is preliminary data.</text>
</comment>
<dbReference type="PANTHER" id="PTHR30561">
    <property type="entry name" value="SMR FAMILY PROTON-DEPENDENT DRUG EFFLUX TRANSPORTER SUGE"/>
    <property type="match status" value="1"/>
</dbReference>
<dbReference type="Proteomes" id="UP001152321">
    <property type="component" value="Unassembled WGS sequence"/>
</dbReference>
<evidence type="ECO:0000256" key="1">
    <source>
        <dbReference type="ARBA" id="ARBA00004651"/>
    </source>
</evidence>